<dbReference type="AlphaFoldDB" id="A0A1M6Y8B3"/>
<evidence type="ECO:0000256" key="1">
    <source>
        <dbReference type="SAM" id="SignalP"/>
    </source>
</evidence>
<evidence type="ECO:0000313" key="2">
    <source>
        <dbReference type="EMBL" id="SHL14229.1"/>
    </source>
</evidence>
<dbReference type="STRING" id="1302687.SAMN05444267_1012116"/>
<protein>
    <recommendedName>
        <fullName evidence="4">Jacalin-like lectin domain-containing protein</fullName>
    </recommendedName>
</protein>
<keyword evidence="1" id="KW-0732">Signal</keyword>
<organism evidence="2 3">
    <name type="scientific">Chryseobacterium polytrichastri</name>
    <dbReference type="NCBI Taxonomy" id="1302687"/>
    <lineage>
        <taxon>Bacteria</taxon>
        <taxon>Pseudomonadati</taxon>
        <taxon>Bacteroidota</taxon>
        <taxon>Flavobacteriia</taxon>
        <taxon>Flavobacteriales</taxon>
        <taxon>Weeksellaceae</taxon>
        <taxon>Chryseobacterium group</taxon>
        <taxon>Chryseobacterium</taxon>
    </lineage>
</organism>
<sequence>MKNILITTLLFIASLSFGQVGIGTAQPAPGAMLDVTSHNKGLLFPRLSSVQRDSIQSKTAGLMIYNTDEKCIQVWNTSSWGCTNGDGYHDLPPGTIDILNCSTATHTGTLIGGSTASGVSSTIPYSGGNGGIHNGQVVQSTGVTGLTATLAVGGFANGVGMLTYQITGIPSNSGTASFEINIGGKTCTLTRTVGIGLLPPDPDLGLECNGFLLPYTPHNGIATGTVNGVQVNAQSFMTIGSSYGGIHRNTGSSAPSCKVFIPKDYGYTFATHDHSNNRARAIMKIKFDKLVSNIKVNYYHGYNGLKLSYRMKNNGNYVTPIITFSPYSTCSGVFDIINENSYTSIVQKRGNDRTTGHIHTLGGAWFDEIEITIDGSGSELMQNAGFISLCIGSVQ</sequence>
<evidence type="ECO:0000313" key="3">
    <source>
        <dbReference type="Proteomes" id="UP000184364"/>
    </source>
</evidence>
<reference evidence="3" key="1">
    <citation type="submission" date="2016-11" db="EMBL/GenBank/DDBJ databases">
        <authorList>
            <person name="Varghese N."/>
            <person name="Submissions S."/>
        </authorList>
    </citation>
    <scope>NUCLEOTIDE SEQUENCE [LARGE SCALE GENOMIC DNA]</scope>
    <source>
        <strain evidence="3">DSM 26899</strain>
    </source>
</reference>
<gene>
    <name evidence="2" type="ORF">SAMN05444267_1012116</name>
</gene>
<dbReference type="Proteomes" id="UP000184364">
    <property type="component" value="Unassembled WGS sequence"/>
</dbReference>
<feature type="signal peptide" evidence="1">
    <location>
        <begin position="1"/>
        <end position="18"/>
    </location>
</feature>
<name>A0A1M6Y8B3_9FLAO</name>
<feature type="chain" id="PRO_5012771056" description="Jacalin-like lectin domain-containing protein" evidence="1">
    <location>
        <begin position="19"/>
        <end position="395"/>
    </location>
</feature>
<keyword evidence="3" id="KW-1185">Reference proteome</keyword>
<dbReference type="RefSeq" id="WP_073292720.1">
    <property type="nucleotide sequence ID" value="NZ_FRAV01000012.1"/>
</dbReference>
<dbReference type="OrthoDB" id="1377352at2"/>
<proteinExistence type="predicted"/>
<dbReference type="EMBL" id="FRAV01000012">
    <property type="protein sequence ID" value="SHL14229.1"/>
    <property type="molecule type" value="Genomic_DNA"/>
</dbReference>
<accession>A0A1M6Y8B3</accession>
<evidence type="ECO:0008006" key="4">
    <source>
        <dbReference type="Google" id="ProtNLM"/>
    </source>
</evidence>